<name>A0A1P6BWB4_BRUMA</name>
<dbReference type="STRING" id="6279.A0A1P6BWB4"/>
<dbReference type="PANTHER" id="PTHR46219:SF5">
    <property type="entry name" value="SHKT DOMAIN-CONTAINING PROTEIN"/>
    <property type="match status" value="1"/>
</dbReference>
<comment type="caution">
    <text evidence="1">Lacks conserved residue(s) required for the propagation of feature annotation.</text>
</comment>
<reference evidence="5" key="3">
    <citation type="submission" date="2019-12" db="UniProtKB">
        <authorList>
            <consortium name="WormBaseParasite"/>
        </authorList>
    </citation>
    <scope>IDENTIFICATION</scope>
</reference>
<proteinExistence type="predicted"/>
<reference evidence="3" key="2">
    <citation type="submission" date="2012-12" db="EMBL/GenBank/DDBJ databases">
        <authorList>
            <consortium name="WormBase Consortium"/>
            <person name="Ghedin E."/>
            <person name="Paulini M."/>
        </authorList>
    </citation>
    <scope>NUCLEOTIDE SEQUENCE</scope>
    <source>
        <strain evidence="3">FR3</strain>
    </source>
</reference>
<dbReference type="SMART" id="SM00254">
    <property type="entry name" value="ShKT"/>
    <property type="match status" value="3"/>
</dbReference>
<dbReference type="Gene3D" id="1.10.10.1940">
    <property type="match status" value="3"/>
</dbReference>
<reference evidence="3 4" key="1">
    <citation type="journal article" date="2007" name="Science">
        <title>Draft genome of the filarial nematode parasite Brugia malayi.</title>
        <authorList>
            <person name="Ghedin E."/>
            <person name="Wang S."/>
            <person name="Spiro D."/>
            <person name="Caler E."/>
            <person name="Zhao Q."/>
            <person name="Crabtree J."/>
            <person name="Allen J.E."/>
            <person name="Delcher A.L."/>
            <person name="Guiliano D.B."/>
            <person name="Miranda-Saavedra D."/>
            <person name="Angiuoli S.V."/>
            <person name="Creasy T."/>
            <person name="Amedeo P."/>
            <person name="Haas B."/>
            <person name="El-Sayed N.M."/>
            <person name="Wortman J.R."/>
            <person name="Feldblyum T."/>
            <person name="Tallon L."/>
            <person name="Schatz M."/>
            <person name="Shumway M."/>
            <person name="Koo H."/>
            <person name="Salzberg S.L."/>
            <person name="Schobel S."/>
            <person name="Pertea M."/>
            <person name="Pop M."/>
            <person name="White O."/>
            <person name="Barton G.J."/>
            <person name="Carlow C.K."/>
            <person name="Crawford M.J."/>
            <person name="Daub J."/>
            <person name="Dimmic M.W."/>
            <person name="Estes C.F."/>
            <person name="Foster J.M."/>
            <person name="Ganatra M."/>
            <person name="Gregory W.F."/>
            <person name="Johnson N.M."/>
            <person name="Jin J."/>
            <person name="Komuniecki R."/>
            <person name="Korf I."/>
            <person name="Kumar S."/>
            <person name="Laney S."/>
            <person name="Li B.W."/>
            <person name="Li W."/>
            <person name="Lindblom T.H."/>
            <person name="Lustigman S."/>
            <person name="Ma D."/>
            <person name="Maina C.V."/>
            <person name="Martin D.M."/>
            <person name="McCarter J.P."/>
            <person name="McReynolds L."/>
            <person name="Mitreva M."/>
            <person name="Nutman T.B."/>
            <person name="Parkinson J."/>
            <person name="Peregrin-Alvarez J.M."/>
            <person name="Poole C."/>
            <person name="Ren Q."/>
            <person name="Saunders L."/>
            <person name="Sluder A.E."/>
            <person name="Smith K."/>
            <person name="Stanke M."/>
            <person name="Unnasch T.R."/>
            <person name="Ware J."/>
            <person name="Wei A.D."/>
            <person name="Weil G."/>
            <person name="Williams D.J."/>
            <person name="Zhang Y."/>
            <person name="Williams S.A."/>
            <person name="Fraser-Liggett C."/>
            <person name="Slatko B."/>
            <person name="Blaxter M.L."/>
            <person name="Scott A.L."/>
        </authorList>
    </citation>
    <scope>NUCLEOTIDE SEQUENCE</scope>
    <source>
        <strain evidence="3 4">FR3</strain>
    </source>
</reference>
<dbReference type="InterPro" id="IPR003582">
    <property type="entry name" value="ShKT_dom"/>
</dbReference>
<protein>
    <submittedName>
        <fullName evidence="3">Bm2802, isoform c</fullName>
    </submittedName>
    <submittedName>
        <fullName evidence="5">ShTK domain containing protein</fullName>
    </submittedName>
</protein>
<dbReference type="CTD" id="6097725"/>
<evidence type="ECO:0000259" key="2">
    <source>
        <dbReference type="PROSITE" id="PS51670"/>
    </source>
</evidence>
<dbReference type="PANTHER" id="PTHR46219">
    <property type="entry name" value="PROTEIN CBG11138"/>
    <property type="match status" value="1"/>
</dbReference>
<gene>
    <name evidence="3 5" type="primary">Bm2802</name>
    <name evidence="3" type="ORF">BM_Bm2802</name>
</gene>
<dbReference type="Proteomes" id="UP000006672">
    <property type="component" value="Unassembled WGS sequence"/>
</dbReference>
<dbReference type="RefSeq" id="XP_042932258.1">
    <property type="nucleotide sequence ID" value="XM_043076324.1"/>
</dbReference>
<dbReference type="OMA" id="ECEHEDS"/>
<evidence type="ECO:0000256" key="1">
    <source>
        <dbReference type="PROSITE-ProRule" id="PRU01005"/>
    </source>
</evidence>
<dbReference type="AlphaFoldDB" id="A0A1P6BWB4"/>
<dbReference type="Pfam" id="PF01549">
    <property type="entry name" value="ShK"/>
    <property type="match status" value="3"/>
</dbReference>
<dbReference type="PROSITE" id="PS51670">
    <property type="entry name" value="SHKT"/>
    <property type="match status" value="1"/>
</dbReference>
<accession>A0A1P6BWB4</accession>
<keyword evidence="4" id="KW-1185">Reference proteome</keyword>
<dbReference type="EMBL" id="LN856935">
    <property type="protein sequence ID" value="CDQ03737.1"/>
    <property type="molecule type" value="Genomic_DNA"/>
</dbReference>
<evidence type="ECO:0000313" key="3">
    <source>
        <dbReference type="EMBL" id="CDQ03737.1"/>
    </source>
</evidence>
<organism evidence="3">
    <name type="scientific">Brugia malayi</name>
    <name type="common">Filarial nematode worm</name>
    <dbReference type="NCBI Taxonomy" id="6279"/>
    <lineage>
        <taxon>Eukaryota</taxon>
        <taxon>Metazoa</taxon>
        <taxon>Ecdysozoa</taxon>
        <taxon>Nematoda</taxon>
        <taxon>Chromadorea</taxon>
        <taxon>Rhabditida</taxon>
        <taxon>Spirurina</taxon>
        <taxon>Spiruromorpha</taxon>
        <taxon>Filarioidea</taxon>
        <taxon>Onchocercidae</taxon>
        <taxon>Brugia</taxon>
    </lineage>
</organism>
<feature type="domain" description="ShKT" evidence="2">
    <location>
        <begin position="239"/>
        <end position="278"/>
    </location>
</feature>
<sequence>MLLNEHLERNPFIINSNEFQKFLAVFSTMKTLCILRTKLKNIIVACIILQCATAQRGPCIDGGCMLESDDCYEDQCYEVVGDCNENNECEHEDSKCVDSEKKANICIWLKTPKVDDDDDVTDIPDVTVPLTTIPSDECYDKISDCLKYYFLCKNKLYQTLMASLCQLTCGYCDIPMSPTITLTPEICQDKAASGKPSDCPLHSHLCHDPIYAELMKDQCTKTCGFCDSEISTMSTSSICEDKKGIDGQSNCKDVKYLCNVPLYIPLISIQCPLTCGLC</sequence>
<dbReference type="WBParaSite" id="Bm2802a.1">
    <property type="protein sequence ID" value="Bm2802a.1"/>
    <property type="gene ID" value="WBGene00223063"/>
</dbReference>
<dbReference type="OrthoDB" id="5863778at2759"/>
<evidence type="ECO:0000313" key="4">
    <source>
        <dbReference type="Proteomes" id="UP000006672"/>
    </source>
</evidence>
<evidence type="ECO:0000313" key="5">
    <source>
        <dbReference type="WBParaSite" id="Bm2802a.1"/>
    </source>
</evidence>
<dbReference type="GeneID" id="6097725"/>